<sequence>MTEFEVREKILDLFNKERQIPNGEFNESHFLDFLTNPPHHKDTIKNSFRGVRRYYRFMDAIELEFAICFTLSDLDKYYSVDSLTKKVLERLTKGRGNLMILKQRREEKENYWIEILLTTILLLTYFWLGFHWLPILLTVIFGVTIWWILSSKIHNKEHNKKLNLIIGRKN</sequence>
<dbReference type="Proteomes" id="UP001307705">
    <property type="component" value="Unassembled WGS sequence"/>
</dbReference>
<dbReference type="EMBL" id="BTPE01000033">
    <property type="protein sequence ID" value="GMQ35748.1"/>
    <property type="molecule type" value="Genomic_DNA"/>
</dbReference>
<reference evidence="2 3" key="1">
    <citation type="submission" date="2023-08" db="EMBL/GenBank/DDBJ databases">
        <title>Draft genome sequence of Algoriphagus taiwanensis.</title>
        <authorList>
            <person name="Takatani N."/>
            <person name="Hosokawa M."/>
            <person name="Sawabe T."/>
        </authorList>
    </citation>
    <scope>NUCLEOTIDE SEQUENCE [LARGE SCALE GENOMIC DNA]</scope>
    <source>
        <strain evidence="2 3">JCM 19755</strain>
    </source>
</reference>
<evidence type="ECO:0000313" key="3">
    <source>
        <dbReference type="Proteomes" id="UP001307705"/>
    </source>
</evidence>
<organism evidence="2 3">
    <name type="scientific">Algoriphagus taiwanensis</name>
    <dbReference type="NCBI Taxonomy" id="1445656"/>
    <lineage>
        <taxon>Bacteria</taxon>
        <taxon>Pseudomonadati</taxon>
        <taxon>Bacteroidota</taxon>
        <taxon>Cytophagia</taxon>
        <taxon>Cytophagales</taxon>
        <taxon>Cyclobacteriaceae</taxon>
        <taxon>Algoriphagus</taxon>
    </lineage>
</organism>
<accession>A0ABQ6Q6N8</accession>
<gene>
    <name evidence="2" type="ORF">Ataiwa_40220</name>
</gene>
<name>A0ABQ6Q6N8_9BACT</name>
<evidence type="ECO:0000256" key="1">
    <source>
        <dbReference type="SAM" id="Phobius"/>
    </source>
</evidence>
<proteinExistence type="predicted"/>
<evidence type="ECO:0000313" key="2">
    <source>
        <dbReference type="EMBL" id="GMQ35748.1"/>
    </source>
</evidence>
<comment type="caution">
    <text evidence="2">The sequence shown here is derived from an EMBL/GenBank/DDBJ whole genome shotgun (WGS) entry which is preliminary data.</text>
</comment>
<protein>
    <submittedName>
        <fullName evidence="2">Uncharacterized protein</fullName>
    </submittedName>
</protein>
<keyword evidence="3" id="KW-1185">Reference proteome</keyword>
<feature type="transmembrane region" description="Helical" evidence="1">
    <location>
        <begin position="134"/>
        <end position="151"/>
    </location>
</feature>
<keyword evidence="1" id="KW-0472">Membrane</keyword>
<keyword evidence="1" id="KW-0812">Transmembrane</keyword>
<feature type="transmembrane region" description="Helical" evidence="1">
    <location>
        <begin position="111"/>
        <end position="128"/>
    </location>
</feature>
<keyword evidence="1" id="KW-1133">Transmembrane helix</keyword>
<dbReference type="RefSeq" id="WP_338230722.1">
    <property type="nucleotide sequence ID" value="NZ_BTPE01000033.1"/>
</dbReference>